<dbReference type="SUPFAM" id="SSF46955">
    <property type="entry name" value="Putative DNA-binding domain"/>
    <property type="match status" value="1"/>
</dbReference>
<evidence type="ECO:0008006" key="3">
    <source>
        <dbReference type="Google" id="ProtNLM"/>
    </source>
</evidence>
<sequence>MMSGIRLSHRQAAQMMCVAPNTLYDWRSRGRREHGVPCGDHGPRWHTYPNGRFWYYEAADVEDYMASHSLTMTRTLPRDEVMA</sequence>
<comment type="caution">
    <text evidence="1">The sequence shown here is derived from an EMBL/GenBank/DDBJ whole genome shotgun (WGS) entry which is preliminary data.</text>
</comment>
<dbReference type="RefSeq" id="WP_129864405.1">
    <property type="nucleotide sequence ID" value="NZ_RYUM01000012.1"/>
</dbReference>
<proteinExistence type="predicted"/>
<dbReference type="AlphaFoldDB" id="A0A4Q5A6V4"/>
<accession>A0A4Q5A6V4</accession>
<reference evidence="1 2" key="1">
    <citation type="submission" date="2018-12" db="EMBL/GenBank/DDBJ databases">
        <title>Unveiling genomic diversity among members of the Bifidobacterium pseudolongum species, a widely distributed gut commensal of the animal kingdom.</title>
        <authorList>
            <person name="Lugli G.A."/>
            <person name="Duranti S."/>
            <person name="Albert K."/>
            <person name="Mancabelli L."/>
            <person name="Napoli S."/>
            <person name="Viappiani A."/>
            <person name="Anzalone R."/>
            <person name="Longhi G."/>
            <person name="Milani C."/>
            <person name="Turroni F."/>
            <person name="Alessandri G."/>
            <person name="Sela D.A."/>
            <person name="Van Sinderen D."/>
            <person name="Ventura M."/>
        </authorList>
    </citation>
    <scope>NUCLEOTIDE SEQUENCE [LARGE SCALE GENOMIC DNA]</scope>
    <source>
        <strain evidence="1 2">2071B</strain>
    </source>
</reference>
<dbReference type="EMBL" id="RYUM01000012">
    <property type="protein sequence ID" value="RYQ18965.1"/>
    <property type="molecule type" value="Genomic_DNA"/>
</dbReference>
<evidence type="ECO:0000313" key="2">
    <source>
        <dbReference type="Proteomes" id="UP000291187"/>
    </source>
</evidence>
<evidence type="ECO:0000313" key="1">
    <source>
        <dbReference type="EMBL" id="RYQ18965.1"/>
    </source>
</evidence>
<name>A0A4Q5A6V4_9BIFI</name>
<dbReference type="Proteomes" id="UP000291187">
    <property type="component" value="Unassembled WGS sequence"/>
</dbReference>
<dbReference type="InterPro" id="IPR009061">
    <property type="entry name" value="DNA-bd_dom_put_sf"/>
</dbReference>
<organism evidence="1 2">
    <name type="scientific">Bifidobacterium pseudolongum subsp. globosum</name>
    <dbReference type="NCBI Taxonomy" id="1690"/>
    <lineage>
        <taxon>Bacteria</taxon>
        <taxon>Bacillati</taxon>
        <taxon>Actinomycetota</taxon>
        <taxon>Actinomycetes</taxon>
        <taxon>Bifidobacteriales</taxon>
        <taxon>Bifidobacteriaceae</taxon>
        <taxon>Bifidobacterium</taxon>
    </lineage>
</organism>
<protein>
    <recommendedName>
        <fullName evidence="3">Helix-turn-helix domain-containing protein</fullName>
    </recommendedName>
</protein>
<gene>
    <name evidence="1" type="ORF">PG2071B_1086</name>
</gene>